<dbReference type="AlphaFoldDB" id="A0AAN7L2Y8"/>
<keyword evidence="3" id="KW-0677">Repeat</keyword>
<evidence type="ECO:0000256" key="5">
    <source>
        <dbReference type="SAM" id="MobiDB-lite"/>
    </source>
</evidence>
<evidence type="ECO:0000256" key="3">
    <source>
        <dbReference type="ARBA" id="ARBA00022737"/>
    </source>
</evidence>
<feature type="domain" description="EF-hand" evidence="6">
    <location>
        <begin position="94"/>
        <end position="129"/>
    </location>
</feature>
<dbReference type="Gene3D" id="1.10.238.10">
    <property type="entry name" value="EF-hand"/>
    <property type="match status" value="2"/>
</dbReference>
<name>A0AAN7L2Y8_9MYRT</name>
<dbReference type="PROSITE" id="PS50222">
    <property type="entry name" value="EF_HAND_2"/>
    <property type="match status" value="4"/>
</dbReference>
<dbReference type="PROSITE" id="PS00018">
    <property type="entry name" value="EF_HAND_1"/>
    <property type="match status" value="4"/>
</dbReference>
<reference evidence="7 8" key="1">
    <citation type="journal article" date="2023" name="Hortic Res">
        <title>Pangenome of water caltrop reveals structural variations and asymmetric subgenome divergence after allopolyploidization.</title>
        <authorList>
            <person name="Zhang X."/>
            <person name="Chen Y."/>
            <person name="Wang L."/>
            <person name="Yuan Y."/>
            <person name="Fang M."/>
            <person name="Shi L."/>
            <person name="Lu R."/>
            <person name="Comes H.P."/>
            <person name="Ma Y."/>
            <person name="Chen Y."/>
            <person name="Huang G."/>
            <person name="Zhou Y."/>
            <person name="Zheng Z."/>
            <person name="Qiu Y."/>
        </authorList>
    </citation>
    <scope>NUCLEOTIDE SEQUENCE [LARGE SCALE GENOMIC DNA]</scope>
    <source>
        <tissue evidence="7">Roots</tissue>
    </source>
</reference>
<dbReference type="InterPro" id="IPR039647">
    <property type="entry name" value="EF_hand_pair_protein_CML-like"/>
</dbReference>
<dbReference type="InterPro" id="IPR002048">
    <property type="entry name" value="EF_hand_dom"/>
</dbReference>
<keyword evidence="2" id="KW-0479">Metal-binding</keyword>
<sequence>MLSFPLIVASLLFVASLLNLILKLGYPTKKLLGWFQSLVSSPNKSTSSTDVAHVWSTQKSSSLSKEISSTQREVDTEESNERSSSDGSDKIGRGFDEQRKMLFSTFDRNGDGFITRQELRDSLRGIRIFLSDDEVDQIVSRSDLNGDGLIDFEEFCKLLEDSSMGFGQWSQGEVGGGGGDVDGGLKEAFDVFDKDKDGLISVEELGSVMCSLGLISESGKKVEDCKEMIRKVDMDGDGMVNFDEFKRMMMIPAGGGKSLIAVC</sequence>
<evidence type="ECO:0000256" key="2">
    <source>
        <dbReference type="ARBA" id="ARBA00022723"/>
    </source>
</evidence>
<feature type="domain" description="EF-hand" evidence="6">
    <location>
        <begin position="180"/>
        <end position="215"/>
    </location>
</feature>
<keyword evidence="8" id="KW-1185">Reference proteome</keyword>
<dbReference type="PANTHER" id="PTHR10891">
    <property type="entry name" value="EF-HAND CALCIUM-BINDING DOMAIN CONTAINING PROTEIN"/>
    <property type="match status" value="1"/>
</dbReference>
<protein>
    <recommendedName>
        <fullName evidence="6">EF-hand domain-containing protein</fullName>
    </recommendedName>
</protein>
<dbReference type="SUPFAM" id="SSF47473">
    <property type="entry name" value="EF-hand"/>
    <property type="match status" value="1"/>
</dbReference>
<dbReference type="SMART" id="SM00054">
    <property type="entry name" value="EFh"/>
    <property type="match status" value="4"/>
</dbReference>
<keyword evidence="4" id="KW-0106">Calcium</keyword>
<feature type="domain" description="EF-hand" evidence="6">
    <location>
        <begin position="130"/>
        <end position="165"/>
    </location>
</feature>
<evidence type="ECO:0000313" key="8">
    <source>
        <dbReference type="Proteomes" id="UP001345219"/>
    </source>
</evidence>
<dbReference type="FunFam" id="1.10.238.10:FF:000089">
    <property type="entry name" value="calmodulin-like protein 3"/>
    <property type="match status" value="1"/>
</dbReference>
<dbReference type="InterPro" id="IPR011992">
    <property type="entry name" value="EF-hand-dom_pair"/>
</dbReference>
<dbReference type="FunFam" id="1.10.238.10:FF:000003">
    <property type="entry name" value="Calmodulin A"/>
    <property type="match status" value="1"/>
</dbReference>
<evidence type="ECO:0000313" key="7">
    <source>
        <dbReference type="EMBL" id="KAK4781273.1"/>
    </source>
</evidence>
<evidence type="ECO:0000256" key="1">
    <source>
        <dbReference type="ARBA" id="ARBA00003291"/>
    </source>
</evidence>
<feature type="domain" description="EF-hand" evidence="6">
    <location>
        <begin position="220"/>
        <end position="255"/>
    </location>
</feature>
<dbReference type="InterPro" id="IPR018247">
    <property type="entry name" value="EF_Hand_1_Ca_BS"/>
</dbReference>
<dbReference type="EMBL" id="JAXIOK010000001">
    <property type="protein sequence ID" value="KAK4781273.1"/>
    <property type="molecule type" value="Genomic_DNA"/>
</dbReference>
<dbReference type="Pfam" id="PF13499">
    <property type="entry name" value="EF-hand_7"/>
    <property type="match status" value="2"/>
</dbReference>
<feature type="region of interest" description="Disordered" evidence="5">
    <location>
        <begin position="64"/>
        <end position="93"/>
    </location>
</feature>
<dbReference type="GO" id="GO:0005737">
    <property type="term" value="C:cytoplasm"/>
    <property type="evidence" value="ECO:0007669"/>
    <property type="project" value="UniProtKB-ARBA"/>
</dbReference>
<proteinExistence type="predicted"/>
<dbReference type="CDD" id="cd00051">
    <property type="entry name" value="EFh"/>
    <property type="match status" value="2"/>
</dbReference>
<dbReference type="GO" id="GO:0005509">
    <property type="term" value="F:calcium ion binding"/>
    <property type="evidence" value="ECO:0007669"/>
    <property type="project" value="InterPro"/>
</dbReference>
<comment type="caution">
    <text evidence="7">The sequence shown here is derived from an EMBL/GenBank/DDBJ whole genome shotgun (WGS) entry which is preliminary data.</text>
</comment>
<feature type="compositionally biased region" description="Basic and acidic residues" evidence="5">
    <location>
        <begin position="79"/>
        <end position="93"/>
    </location>
</feature>
<comment type="function">
    <text evidence="1">Potential calcium sensor.</text>
</comment>
<dbReference type="Proteomes" id="UP001345219">
    <property type="component" value="Chromosome 13"/>
</dbReference>
<gene>
    <name evidence="7" type="ORF">SAY87_017379</name>
</gene>
<organism evidence="7 8">
    <name type="scientific">Trapa incisa</name>
    <dbReference type="NCBI Taxonomy" id="236973"/>
    <lineage>
        <taxon>Eukaryota</taxon>
        <taxon>Viridiplantae</taxon>
        <taxon>Streptophyta</taxon>
        <taxon>Embryophyta</taxon>
        <taxon>Tracheophyta</taxon>
        <taxon>Spermatophyta</taxon>
        <taxon>Magnoliopsida</taxon>
        <taxon>eudicotyledons</taxon>
        <taxon>Gunneridae</taxon>
        <taxon>Pentapetalae</taxon>
        <taxon>rosids</taxon>
        <taxon>malvids</taxon>
        <taxon>Myrtales</taxon>
        <taxon>Lythraceae</taxon>
        <taxon>Trapa</taxon>
    </lineage>
</organism>
<evidence type="ECO:0000259" key="6">
    <source>
        <dbReference type="PROSITE" id="PS50222"/>
    </source>
</evidence>
<accession>A0AAN7L2Y8</accession>
<evidence type="ECO:0000256" key="4">
    <source>
        <dbReference type="ARBA" id="ARBA00022837"/>
    </source>
</evidence>